<accession>I1C5F0</accession>
<evidence type="ECO:0000313" key="3">
    <source>
        <dbReference type="Proteomes" id="UP000009138"/>
    </source>
</evidence>
<dbReference type="AlphaFoldDB" id="I1C5F0"/>
<dbReference type="OrthoDB" id="10419996at2759"/>
<keyword evidence="1" id="KW-0732">Signal</keyword>
<dbReference type="InParanoid" id="I1C5F0"/>
<dbReference type="EMBL" id="CH476737">
    <property type="protein sequence ID" value="EIE83680.1"/>
    <property type="molecule type" value="Genomic_DNA"/>
</dbReference>
<feature type="chain" id="PRO_5003637721" evidence="1">
    <location>
        <begin position="21"/>
        <end position="247"/>
    </location>
</feature>
<keyword evidence="3" id="KW-1185">Reference proteome</keyword>
<dbReference type="RefSeq" id="XP_067519076.1">
    <property type="nucleotide sequence ID" value="XM_067662975.1"/>
</dbReference>
<protein>
    <submittedName>
        <fullName evidence="2">Uncharacterized protein</fullName>
    </submittedName>
</protein>
<gene>
    <name evidence="2" type="ORF">RO3G_08385</name>
</gene>
<evidence type="ECO:0000313" key="2">
    <source>
        <dbReference type="EMBL" id="EIE83680.1"/>
    </source>
</evidence>
<dbReference type="GeneID" id="93615356"/>
<organism evidence="2 3">
    <name type="scientific">Rhizopus delemar (strain RA 99-880 / ATCC MYA-4621 / FGSC 9543 / NRRL 43880)</name>
    <name type="common">Mucormycosis agent</name>
    <name type="synonym">Rhizopus arrhizus var. delemar</name>
    <dbReference type="NCBI Taxonomy" id="246409"/>
    <lineage>
        <taxon>Eukaryota</taxon>
        <taxon>Fungi</taxon>
        <taxon>Fungi incertae sedis</taxon>
        <taxon>Mucoromycota</taxon>
        <taxon>Mucoromycotina</taxon>
        <taxon>Mucoromycetes</taxon>
        <taxon>Mucorales</taxon>
        <taxon>Mucorineae</taxon>
        <taxon>Rhizopodaceae</taxon>
        <taxon>Rhizopus</taxon>
    </lineage>
</organism>
<reference evidence="2 3" key="1">
    <citation type="journal article" date="2009" name="PLoS Genet.">
        <title>Genomic analysis of the basal lineage fungus Rhizopus oryzae reveals a whole-genome duplication.</title>
        <authorList>
            <person name="Ma L.-J."/>
            <person name="Ibrahim A.S."/>
            <person name="Skory C."/>
            <person name="Grabherr M.G."/>
            <person name="Burger G."/>
            <person name="Butler M."/>
            <person name="Elias M."/>
            <person name="Idnurm A."/>
            <person name="Lang B.F."/>
            <person name="Sone T."/>
            <person name="Abe A."/>
            <person name="Calvo S.E."/>
            <person name="Corrochano L.M."/>
            <person name="Engels R."/>
            <person name="Fu J."/>
            <person name="Hansberg W."/>
            <person name="Kim J.-M."/>
            <person name="Kodira C.D."/>
            <person name="Koehrsen M.J."/>
            <person name="Liu B."/>
            <person name="Miranda-Saavedra D."/>
            <person name="O'Leary S."/>
            <person name="Ortiz-Castellanos L."/>
            <person name="Poulter R."/>
            <person name="Rodriguez-Romero J."/>
            <person name="Ruiz-Herrera J."/>
            <person name="Shen Y.-Q."/>
            <person name="Zeng Q."/>
            <person name="Galagan J."/>
            <person name="Birren B.W."/>
            <person name="Cuomo C.A."/>
            <person name="Wickes B.L."/>
        </authorList>
    </citation>
    <scope>NUCLEOTIDE SEQUENCE [LARGE SCALE GENOMIC DNA]</scope>
    <source>
        <strain evidence="3">RA 99-880 / ATCC MYA-4621 / FGSC 9543 / NRRL 43880</strain>
    </source>
</reference>
<feature type="signal peptide" evidence="1">
    <location>
        <begin position="1"/>
        <end position="20"/>
    </location>
</feature>
<dbReference type="Proteomes" id="UP000009138">
    <property type="component" value="Unassembled WGS sequence"/>
</dbReference>
<name>I1C5F0_RHIO9</name>
<dbReference type="VEuPathDB" id="FungiDB:RO3G_08385"/>
<sequence length="247" mass="26437">MVHIAQICIAILVISAIVSAAPCGNREPSVAAHSDYSTHLSCENTNNDESFDDGNDSFVDTTNHVAVTEDAPCDDEVDGISSEETSSLSNQNFNIIGVSPGENIVDTVIIDNTLNNLIARDVTRKETSKTNNQNFNVIGVSPGKNVVDTVAISDTLNNLITRDVTRKENSKTNNQNFNIIGVSPGKNIVDTVAIDDTLHDLIARDVTRKETSKTNNQNFNVIGVSPGKNVVDTIAISDTLNDLLGGL</sequence>
<evidence type="ECO:0000256" key="1">
    <source>
        <dbReference type="SAM" id="SignalP"/>
    </source>
</evidence>
<proteinExistence type="predicted"/>